<dbReference type="PANTHER" id="PTHR11480">
    <property type="entry name" value="SAPOSIN-RELATED"/>
    <property type="match status" value="1"/>
</dbReference>
<evidence type="ECO:0000256" key="1">
    <source>
        <dbReference type="ARBA" id="ARBA00004364"/>
    </source>
</evidence>
<dbReference type="FunFam" id="1.10.225.10:FF:000002">
    <property type="entry name" value="prosaposin isoform X2"/>
    <property type="match status" value="1"/>
</dbReference>
<evidence type="ECO:0000256" key="10">
    <source>
        <dbReference type="ARBA" id="ARBA00023180"/>
    </source>
</evidence>
<dbReference type="FunFam" id="1.10.225.10:FF:000008">
    <property type="entry name" value="Pulmonary surfactant-associated protein B"/>
    <property type="match status" value="1"/>
</dbReference>
<keyword evidence="7" id="KW-0732">Signal</keyword>
<evidence type="ECO:0000259" key="21">
    <source>
        <dbReference type="PROSITE" id="PS51110"/>
    </source>
</evidence>
<accession>A0A8B9ZFU6</accession>
<dbReference type="PROSITE" id="PS50015">
    <property type="entry name" value="SAP_B"/>
    <property type="match status" value="3"/>
</dbReference>
<evidence type="ECO:0000256" key="8">
    <source>
        <dbReference type="ARBA" id="ARBA00022737"/>
    </source>
</evidence>
<dbReference type="SUPFAM" id="SSF47862">
    <property type="entry name" value="Saposin"/>
    <property type="match status" value="3"/>
</dbReference>
<evidence type="ECO:0000256" key="5">
    <source>
        <dbReference type="ARBA" id="ARBA00022525"/>
    </source>
</evidence>
<evidence type="ECO:0000256" key="18">
    <source>
        <dbReference type="ARBA" id="ARBA00041785"/>
    </source>
</evidence>
<evidence type="ECO:0000256" key="13">
    <source>
        <dbReference type="ARBA" id="ARBA00037221"/>
    </source>
</evidence>
<keyword evidence="6" id="KW-0305">Gaseous exchange</keyword>
<feature type="domain" description="Saposin A-type" evidence="21">
    <location>
        <begin position="414"/>
        <end position="450"/>
    </location>
</feature>
<dbReference type="GO" id="GO:0007585">
    <property type="term" value="P:respiratory gaseous exchange by respiratory system"/>
    <property type="evidence" value="ECO:0007669"/>
    <property type="project" value="UniProtKB-KW"/>
</dbReference>
<dbReference type="Pfam" id="PF02199">
    <property type="entry name" value="SapA"/>
    <property type="match status" value="1"/>
</dbReference>
<dbReference type="Gene3D" id="1.10.225.10">
    <property type="entry name" value="Saposin-like"/>
    <property type="match status" value="3"/>
</dbReference>
<keyword evidence="9" id="KW-1015">Disulfide bond</keyword>
<dbReference type="InterPro" id="IPR011001">
    <property type="entry name" value="Saposin-like"/>
</dbReference>
<dbReference type="GO" id="GO:0016020">
    <property type="term" value="C:membrane"/>
    <property type="evidence" value="ECO:0007669"/>
    <property type="project" value="GOC"/>
</dbReference>
<dbReference type="SMART" id="SM00741">
    <property type="entry name" value="SapB"/>
    <property type="match status" value="3"/>
</dbReference>
<dbReference type="InterPro" id="IPR007856">
    <property type="entry name" value="SapB_1"/>
</dbReference>
<evidence type="ECO:0000256" key="9">
    <source>
        <dbReference type="ARBA" id="ARBA00023157"/>
    </source>
</evidence>
<dbReference type="AlphaFoldDB" id="A0A8B9ZFU6"/>
<evidence type="ECO:0000256" key="14">
    <source>
        <dbReference type="ARBA" id="ARBA00037231"/>
    </source>
</evidence>
<organism evidence="22 23">
    <name type="scientific">Anas platyrhynchos</name>
    <name type="common">Mallard</name>
    <name type="synonym">Anas boschas</name>
    <dbReference type="NCBI Taxonomy" id="8839"/>
    <lineage>
        <taxon>Eukaryota</taxon>
        <taxon>Metazoa</taxon>
        <taxon>Chordata</taxon>
        <taxon>Craniata</taxon>
        <taxon>Vertebrata</taxon>
        <taxon>Euteleostomi</taxon>
        <taxon>Archelosauria</taxon>
        <taxon>Archosauria</taxon>
        <taxon>Dinosauria</taxon>
        <taxon>Saurischia</taxon>
        <taxon>Theropoda</taxon>
        <taxon>Coelurosauria</taxon>
        <taxon>Aves</taxon>
        <taxon>Neognathae</taxon>
        <taxon>Galloanserae</taxon>
        <taxon>Anseriformes</taxon>
        <taxon>Anatidae</taxon>
        <taxon>Anatinae</taxon>
        <taxon>Anas</taxon>
    </lineage>
</organism>
<dbReference type="InterPro" id="IPR051428">
    <property type="entry name" value="Sphingo_Act-Surfact_Prot"/>
</dbReference>
<evidence type="ECO:0000313" key="23">
    <source>
        <dbReference type="Proteomes" id="UP000694400"/>
    </source>
</evidence>
<dbReference type="Ensembl" id="ENSAPLT00020016540.1">
    <property type="protein sequence ID" value="ENSAPLP00020015337.1"/>
    <property type="gene ID" value="ENSAPLG00020011119.1"/>
</dbReference>
<dbReference type="GO" id="GO:0005764">
    <property type="term" value="C:lysosome"/>
    <property type="evidence" value="ECO:0007669"/>
    <property type="project" value="InterPro"/>
</dbReference>
<comment type="function">
    <text evidence="13">Pulmonary surfactant-associated proteins promote alveolar stability by lowering the surface tension at the air-liquid interface in the peripheral air spaces. SP-B increases the collapse pressure of palmitic acid to nearly 70 millinewtons per meter.</text>
</comment>
<evidence type="ECO:0000256" key="19">
    <source>
        <dbReference type="SAM" id="MobiDB-lite"/>
    </source>
</evidence>
<dbReference type="InterPro" id="IPR008373">
    <property type="entry name" value="Saposin"/>
</dbReference>
<dbReference type="Pfam" id="PF05184">
    <property type="entry name" value="SapB_1"/>
    <property type="match status" value="2"/>
</dbReference>
<dbReference type="PRINTS" id="PR01797">
    <property type="entry name" value="SAPOSIN"/>
</dbReference>
<feature type="domain" description="Saposin B-type" evidence="20">
    <location>
        <begin position="241"/>
        <end position="322"/>
    </location>
</feature>
<comment type="function">
    <text evidence="14">Saposin-D is a specific sphingomyelin phosphodiesterase activator (EC 3.1.4.12).</text>
</comment>
<feature type="compositionally biased region" description="Gly residues" evidence="19">
    <location>
        <begin position="47"/>
        <end position="57"/>
    </location>
</feature>
<evidence type="ECO:0000256" key="7">
    <source>
        <dbReference type="ARBA" id="ARBA00022729"/>
    </source>
</evidence>
<feature type="region of interest" description="Disordered" evidence="19">
    <location>
        <begin position="1"/>
        <end position="66"/>
    </location>
</feature>
<dbReference type="Proteomes" id="UP000694400">
    <property type="component" value="Chromosome 7"/>
</dbReference>
<dbReference type="GO" id="GO:0006665">
    <property type="term" value="P:sphingolipid metabolic process"/>
    <property type="evidence" value="ECO:0007669"/>
    <property type="project" value="InterPro"/>
</dbReference>
<reference evidence="22" key="1">
    <citation type="submission" date="2019-08" db="EMBL/GenBank/DDBJ databases">
        <title>Three high-quality genomes provides insights into domestication of ducks.</title>
        <authorList>
            <person name="Hou Z.C."/>
            <person name="Zhu F."/>
            <person name="Yin Z.T."/>
            <person name="Zhang F."/>
        </authorList>
    </citation>
    <scope>NUCLEOTIDE SEQUENCE [LARGE SCALE GENOMIC DNA]</scope>
</reference>
<dbReference type="GO" id="GO:0005576">
    <property type="term" value="C:extracellular region"/>
    <property type="evidence" value="ECO:0007669"/>
    <property type="project" value="UniProtKB-SubCell"/>
</dbReference>
<keyword evidence="10" id="KW-0325">Glycoprotein</keyword>
<evidence type="ECO:0000256" key="12">
    <source>
        <dbReference type="ARBA" id="ARBA00037150"/>
    </source>
</evidence>
<sequence length="450" mass="47802">MPVPALPGLVGQVQEDGGHRHPHPGAAGQASAGNSPGRGEPLKGYGEQRGGSYGPQGAGAHPGVKRGWGQKRWVDVGCDGSALTALVPQSDPKVVCGTIKLCQPRGSPEGALKFQEPPPAPAQDFAQLSIPLISGVPLLLQPQDAPRAQPGDLCGDCARLVAAVQVELGAFARSLASRAEKEGSPCPLLPAQCKRYLAEYADTAAWLLRHLDPRELCSLLGLCPSLASSLALSSSGSTHEATPLCEMCEFAVRAAESLLENNMTEEQLVNDIEKVCYMLPHGVIGQCKDFVDSYGKAVVIMLLEATDPRAVCTMLRLCPRWGAARGVAAALEPATGSFCNVCQILITYFDNELLKNETLAELGDVLEKGCELLPAPLTGKCEALVVQYEPAAVRLLVQMMDPDFVCTKIRACDSPLGSEPCAWGPGYWCASMATAIECDAVEHCRRHIWN</sequence>
<evidence type="ECO:0000256" key="16">
    <source>
        <dbReference type="ARBA" id="ARBA00040265"/>
    </source>
</evidence>
<evidence type="ECO:0000256" key="15">
    <source>
        <dbReference type="ARBA" id="ARBA00037606"/>
    </source>
</evidence>
<feature type="domain" description="Saposin B-type" evidence="20">
    <location>
        <begin position="335"/>
        <end position="416"/>
    </location>
</feature>
<dbReference type="PANTHER" id="PTHR11480:SF36">
    <property type="entry name" value="PROSAPOSIN"/>
    <property type="match status" value="1"/>
</dbReference>
<evidence type="ECO:0000256" key="17">
    <source>
        <dbReference type="ARBA" id="ARBA00041094"/>
    </source>
</evidence>
<comment type="subcellular location">
    <subcellularLocation>
        <location evidence="2">Lysosome</location>
    </subcellularLocation>
    <subcellularLocation>
        <location evidence="1">Secreted</location>
        <location evidence="1">Extracellular space</location>
        <location evidence="1">Surface film</location>
    </subcellularLocation>
</comment>
<dbReference type="InterPro" id="IPR008139">
    <property type="entry name" value="SaposinB_dom"/>
</dbReference>
<comment type="function">
    <text evidence="12">Saposin-A and saposin-C stimulate the hydrolysis of glucosylceramide by beta-glucosylceramidase (EC 3.2.1.45) and galactosylceramide by beta-galactosylceramidase (EC 3.2.1.46). Saposin-C apparently acts by combining with the enzyme and acidic lipid to form an activated complex, rather than by solubilizing the substrate.</text>
</comment>
<evidence type="ECO:0000256" key="4">
    <source>
        <dbReference type="ARBA" id="ARBA00022439"/>
    </source>
</evidence>
<protein>
    <recommendedName>
        <fullName evidence="16">Prosaposin</fullName>
    </recommendedName>
    <alternativeName>
        <fullName evidence="17">Pulmonary surfactant-associated protein B</fullName>
    </alternativeName>
    <alternativeName>
        <fullName evidence="18">Pulmonary surfactant-associated proteolipid SPL(Phe)</fullName>
    </alternativeName>
</protein>
<keyword evidence="11" id="KW-0458">Lysosome</keyword>
<name>A0A8B9ZFU6_ANAPL</name>
<reference evidence="22" key="3">
    <citation type="submission" date="2025-09" db="UniProtKB">
        <authorList>
            <consortium name="Ensembl"/>
        </authorList>
    </citation>
    <scope>IDENTIFICATION</scope>
</reference>
<evidence type="ECO:0000256" key="2">
    <source>
        <dbReference type="ARBA" id="ARBA00004371"/>
    </source>
</evidence>
<evidence type="ECO:0000256" key="3">
    <source>
        <dbReference type="ARBA" id="ARBA00011748"/>
    </source>
</evidence>
<dbReference type="Pfam" id="PF03489">
    <property type="entry name" value="SapB_2"/>
    <property type="match status" value="2"/>
</dbReference>
<reference evidence="22" key="2">
    <citation type="submission" date="2025-08" db="UniProtKB">
        <authorList>
            <consortium name="Ensembl"/>
        </authorList>
    </citation>
    <scope>IDENTIFICATION</scope>
</reference>
<proteinExistence type="predicted"/>
<comment type="function">
    <text evidence="15">Saposin-B stimulates the hydrolysis of galacto-cerebroside sulfate by arylsulfatase A (EC 3.1.6.8), GM1 gangliosides by beta-galactosidase (EC 3.2.1.23) and globotriaosylceramide by alpha-galactosidase A (EC 3.2.1.22). Saposin-B forms a solubilizing complex with the substrates of the sphingolipid hydrolases.</text>
</comment>
<dbReference type="InterPro" id="IPR008138">
    <property type="entry name" value="SapB_2"/>
</dbReference>
<evidence type="ECO:0000256" key="6">
    <source>
        <dbReference type="ARBA" id="ARBA00022713"/>
    </source>
</evidence>
<keyword evidence="4" id="KW-0767">Surface film</keyword>
<comment type="subunit">
    <text evidence="3">Homodimer; disulfide-linked.</text>
</comment>
<dbReference type="SMART" id="SM00162">
    <property type="entry name" value="SAPA"/>
    <property type="match status" value="1"/>
</dbReference>
<keyword evidence="8" id="KW-0677">Repeat</keyword>
<dbReference type="PROSITE" id="PS51110">
    <property type="entry name" value="SAP_A"/>
    <property type="match status" value="1"/>
</dbReference>
<feature type="domain" description="Saposin B-type" evidence="20">
    <location>
        <begin position="150"/>
        <end position="227"/>
    </location>
</feature>
<evidence type="ECO:0000259" key="20">
    <source>
        <dbReference type="PROSITE" id="PS50015"/>
    </source>
</evidence>
<evidence type="ECO:0000256" key="11">
    <source>
        <dbReference type="ARBA" id="ARBA00023228"/>
    </source>
</evidence>
<evidence type="ECO:0000313" key="22">
    <source>
        <dbReference type="Ensembl" id="ENSAPLP00020015337.1"/>
    </source>
</evidence>
<dbReference type="InterPro" id="IPR003119">
    <property type="entry name" value="SAP_A"/>
</dbReference>
<keyword evidence="5" id="KW-0964">Secreted</keyword>